<dbReference type="PANTHER" id="PTHR24960:SF84">
    <property type="entry name" value="HYDROGENASE SUBUNIT"/>
    <property type="match status" value="1"/>
</dbReference>
<proteinExistence type="predicted"/>
<organism evidence="9 10">
    <name type="scientific">Dehalobacterium formicoaceticum</name>
    <dbReference type="NCBI Taxonomy" id="51515"/>
    <lineage>
        <taxon>Bacteria</taxon>
        <taxon>Bacillati</taxon>
        <taxon>Bacillota</taxon>
        <taxon>Clostridia</taxon>
        <taxon>Eubacteriales</taxon>
        <taxon>Peptococcaceae</taxon>
        <taxon>Dehalobacterium</taxon>
    </lineage>
</organism>
<reference evidence="9 10" key="1">
    <citation type="submission" date="2022-08" db="EMBL/GenBank/DDBJ databases">
        <title>Proteogenomics of the novel Dehalobacterium formicoaceticum strain EZ94 highlights a key role of methyltransferases during anaerobic dichloromethane degradation.</title>
        <authorList>
            <person name="Wasmund K."/>
        </authorList>
    </citation>
    <scope>NUCLEOTIDE SEQUENCE [LARGE SCALE GENOMIC DNA]</scope>
    <source>
        <strain evidence="9 10">EZ94</strain>
    </source>
</reference>
<name>A0ABT1Y0L2_9FIRM</name>
<gene>
    <name evidence="9" type="ORF">NVS47_02545</name>
</gene>
<dbReference type="Pfam" id="PF12838">
    <property type="entry name" value="Fer4_7"/>
    <property type="match status" value="1"/>
</dbReference>
<dbReference type="Pfam" id="PF13510">
    <property type="entry name" value="Fer2_4"/>
    <property type="match status" value="1"/>
</dbReference>
<evidence type="ECO:0000256" key="4">
    <source>
        <dbReference type="ARBA" id="ARBA00022723"/>
    </source>
</evidence>
<comment type="caution">
    <text evidence="9">The sequence shown here is derived from an EMBL/GenBank/DDBJ whole genome shotgun (WGS) entry which is preliminary data.</text>
</comment>
<dbReference type="PANTHER" id="PTHR24960">
    <property type="entry name" value="PHOTOSYSTEM I IRON-SULFUR CENTER-RELATED"/>
    <property type="match status" value="1"/>
</dbReference>
<evidence type="ECO:0000256" key="3">
    <source>
        <dbReference type="ARBA" id="ARBA00022485"/>
    </source>
</evidence>
<evidence type="ECO:0000256" key="5">
    <source>
        <dbReference type="ARBA" id="ARBA00023004"/>
    </source>
</evidence>
<keyword evidence="5" id="KW-0408">Iron</keyword>
<evidence type="ECO:0000313" key="9">
    <source>
        <dbReference type="EMBL" id="MCR6544401.1"/>
    </source>
</evidence>
<comment type="function">
    <text evidence="1">Ferredoxins are iron-sulfur proteins that transfer electrons in a wide variety of metabolic reactions.</text>
</comment>
<dbReference type="InterPro" id="IPR001041">
    <property type="entry name" value="2Fe-2S_ferredoxin-type"/>
</dbReference>
<keyword evidence="6" id="KW-0411">Iron-sulfur</keyword>
<feature type="domain" description="4Fe-4S ferredoxin-type" evidence="8">
    <location>
        <begin position="158"/>
        <end position="187"/>
    </location>
</feature>
<dbReference type="InterPro" id="IPR000283">
    <property type="entry name" value="NADH_UbQ_OxRdtase_75kDa_su_CS"/>
</dbReference>
<dbReference type="CDD" id="cd00207">
    <property type="entry name" value="fer2"/>
    <property type="match status" value="1"/>
</dbReference>
<dbReference type="RefSeq" id="WP_089609879.1">
    <property type="nucleotide sequence ID" value="NZ_CP022121.1"/>
</dbReference>
<dbReference type="Proteomes" id="UP001524944">
    <property type="component" value="Unassembled WGS sequence"/>
</dbReference>
<dbReference type="InterPro" id="IPR050157">
    <property type="entry name" value="PSI_iron-sulfur_center"/>
</dbReference>
<dbReference type="Gene3D" id="3.10.20.740">
    <property type="match status" value="1"/>
</dbReference>
<evidence type="ECO:0000256" key="6">
    <source>
        <dbReference type="ARBA" id="ARBA00023014"/>
    </source>
</evidence>
<accession>A0ABT1Y0L2</accession>
<dbReference type="SUPFAM" id="SSF54292">
    <property type="entry name" value="2Fe-2S ferredoxin-like"/>
    <property type="match status" value="1"/>
</dbReference>
<evidence type="ECO:0000259" key="8">
    <source>
        <dbReference type="PROSITE" id="PS51379"/>
    </source>
</evidence>
<keyword evidence="10" id="KW-1185">Reference proteome</keyword>
<dbReference type="InterPro" id="IPR017900">
    <property type="entry name" value="4Fe4S_Fe_S_CS"/>
</dbReference>
<keyword evidence="4" id="KW-0479">Metal-binding</keyword>
<dbReference type="InterPro" id="IPR036010">
    <property type="entry name" value="2Fe-2S_ferredoxin-like_sf"/>
</dbReference>
<protein>
    <recommendedName>
        <fullName evidence="2">Ferredoxin</fullName>
    </recommendedName>
</protein>
<keyword evidence="3" id="KW-0004">4Fe-4S</keyword>
<dbReference type="PROSITE" id="PS00641">
    <property type="entry name" value="COMPLEX1_75K_1"/>
    <property type="match status" value="1"/>
</dbReference>
<evidence type="ECO:0000259" key="7">
    <source>
        <dbReference type="PROSITE" id="PS51085"/>
    </source>
</evidence>
<sequence>MMQLTIDGQVLDAKEDMTILELANRQGIYIPQLCYHPALSNFGACRICIVEIEKDGKTKIEAACTYPAEEGVVVRTNSPRLQDLRKTILELLIARCPEVMVLKDIARKLGIKPGGMPVMDQDKKRCILCGKCVRVCKEVIRKSAVSFVYRGNERKVSAPFDMQSEDCIGCTSCSFICPAWAIKVETHKDQKYLVPWKTAVDLAHCTECGVSYIPQKVKSYLMKGKPGIPEDYQTLCPDCRRKHTGERVLRKGQNFWRHL</sequence>
<evidence type="ECO:0000256" key="1">
    <source>
        <dbReference type="ARBA" id="ARBA00003532"/>
    </source>
</evidence>
<dbReference type="PROSITE" id="PS00198">
    <property type="entry name" value="4FE4S_FER_1"/>
    <property type="match status" value="1"/>
</dbReference>
<evidence type="ECO:0000256" key="2">
    <source>
        <dbReference type="ARBA" id="ARBA00013529"/>
    </source>
</evidence>
<feature type="domain" description="2Fe-2S ferredoxin-type" evidence="7">
    <location>
        <begin position="1"/>
        <end position="80"/>
    </location>
</feature>
<dbReference type="EMBL" id="JANPWE010000001">
    <property type="protein sequence ID" value="MCR6544401.1"/>
    <property type="molecule type" value="Genomic_DNA"/>
</dbReference>
<dbReference type="PROSITE" id="PS51379">
    <property type="entry name" value="4FE4S_FER_2"/>
    <property type="match status" value="2"/>
</dbReference>
<dbReference type="SUPFAM" id="SSF54862">
    <property type="entry name" value="4Fe-4S ferredoxins"/>
    <property type="match status" value="1"/>
</dbReference>
<dbReference type="PROSITE" id="PS51085">
    <property type="entry name" value="2FE2S_FER_2"/>
    <property type="match status" value="1"/>
</dbReference>
<evidence type="ECO:0000313" key="10">
    <source>
        <dbReference type="Proteomes" id="UP001524944"/>
    </source>
</evidence>
<dbReference type="Gene3D" id="3.30.70.20">
    <property type="match status" value="1"/>
</dbReference>
<feature type="domain" description="4Fe-4S ferredoxin-type" evidence="8">
    <location>
        <begin position="115"/>
        <end position="145"/>
    </location>
</feature>
<dbReference type="InterPro" id="IPR017896">
    <property type="entry name" value="4Fe4S_Fe-S-bd"/>
</dbReference>